<evidence type="ECO:0000313" key="16">
    <source>
        <dbReference type="Proteomes" id="UP000789595"/>
    </source>
</evidence>
<dbReference type="PANTHER" id="PTHR47165:SF4">
    <property type="entry name" value="OS03G0429900 PROTEIN"/>
    <property type="match status" value="1"/>
</dbReference>
<organism evidence="15 16">
    <name type="scientific">Pelagomonas calceolata</name>
    <dbReference type="NCBI Taxonomy" id="35677"/>
    <lineage>
        <taxon>Eukaryota</taxon>
        <taxon>Sar</taxon>
        <taxon>Stramenopiles</taxon>
        <taxon>Ochrophyta</taxon>
        <taxon>Pelagophyceae</taxon>
        <taxon>Pelagomonadales</taxon>
        <taxon>Pelagomonadaceae</taxon>
        <taxon>Pelagomonas</taxon>
    </lineage>
</organism>
<dbReference type="Pfam" id="PF04057">
    <property type="entry name" value="Rep-A_N"/>
    <property type="match status" value="1"/>
</dbReference>
<dbReference type="AlphaFoldDB" id="A0A8J2SMX7"/>
<dbReference type="Pfam" id="PF08646">
    <property type="entry name" value="Rep_fac-A_C"/>
    <property type="match status" value="1"/>
</dbReference>
<keyword evidence="8 9" id="KW-0539">Nucleus</keyword>
<sequence>MTTLSAGAVEGIVNEIVTSDGGDRPVLQVAKFQPVGGANATRHKLWLTDGSRWVYAMAATQVHALLQEGGDFAPGCLVRLLKYSVNDMAGRKIVIVIDLEVAAGPQKLIGAPTGYPNGEALPSDAQPAGGAPAPQAAPKKPAPAPARAAPRRPSAGGRAAMPIAELNPYQQRFCLRARVTSKSQMRYWDKPTSKGNLFSVDLLDASGEIRGTFFKETADKVFPLLEEGKVYTFQETSGRLKPANKQYTSLSHEFELTFGNVTVEACDDDAGISQIKGDWQPLSIFGDGGGPRDGNIDVVAIVRKAEPVGTIISSKSGKELTKREVVLCDDSGFDIRCTFWGDVALKEDAFWDSQPTLCAKGLRVGDFGGVSLSSGFSSQLLWDSQDIPRSVELRQWWSEGGKDSSTQGLTGGSGGGMGGREVPFGERGVLDDIKAKQLGYGEKPDYIGVAATLNFVRSEKLWYEACASEGCQKKVVQNTDGTWMCEKCNSTSAECQRRYIVSCTFIDDSGQAWVSAFNESALELFGKVDADQLAVYKEEVDGEDGKFESYMKQFNFQRYVLKLRAKADTWNEQTRVKVSIADVKPCDYKAESAALVQALA</sequence>
<keyword evidence="16" id="KW-1185">Reference proteome</keyword>
<dbReference type="InterPro" id="IPR004365">
    <property type="entry name" value="NA-bd_OB_tRNA"/>
</dbReference>
<dbReference type="FunFam" id="2.40.50.140:FF:000041">
    <property type="entry name" value="Replication protein A subunit"/>
    <property type="match status" value="1"/>
</dbReference>
<keyword evidence="7 9" id="KW-0238">DNA-binding</keyword>
<evidence type="ECO:0000256" key="9">
    <source>
        <dbReference type="RuleBase" id="RU364130"/>
    </source>
</evidence>
<dbReference type="SUPFAM" id="SSF50249">
    <property type="entry name" value="Nucleic acid-binding proteins"/>
    <property type="match status" value="4"/>
</dbReference>
<dbReference type="GO" id="GO:0005634">
    <property type="term" value="C:nucleus"/>
    <property type="evidence" value="ECO:0007669"/>
    <property type="project" value="UniProtKB-SubCell"/>
</dbReference>
<evidence type="ECO:0000259" key="14">
    <source>
        <dbReference type="Pfam" id="PF16900"/>
    </source>
</evidence>
<dbReference type="CDD" id="cd04476">
    <property type="entry name" value="RPA1_DBD_C"/>
    <property type="match status" value="1"/>
</dbReference>
<dbReference type="FunFam" id="2.40.50.140:FF:000064">
    <property type="entry name" value="Replication protein A subunit"/>
    <property type="match status" value="1"/>
</dbReference>
<feature type="domain" description="Replication protein A OB" evidence="14">
    <location>
        <begin position="293"/>
        <end position="381"/>
    </location>
</feature>
<dbReference type="GO" id="GO:0003677">
    <property type="term" value="F:DNA binding"/>
    <property type="evidence" value="ECO:0007669"/>
    <property type="project" value="UniProtKB-KW"/>
</dbReference>
<evidence type="ECO:0000256" key="2">
    <source>
        <dbReference type="ARBA" id="ARBA00005690"/>
    </source>
</evidence>
<proteinExistence type="inferred from homology"/>
<feature type="region of interest" description="Disordered" evidence="10">
    <location>
        <begin position="114"/>
        <end position="158"/>
    </location>
</feature>
<comment type="similarity">
    <text evidence="2 9">Belongs to the replication factor A protein 1 family.</text>
</comment>
<evidence type="ECO:0000256" key="6">
    <source>
        <dbReference type="ARBA" id="ARBA00022833"/>
    </source>
</evidence>
<feature type="domain" description="OB" evidence="11">
    <location>
        <begin position="175"/>
        <end position="233"/>
    </location>
</feature>
<evidence type="ECO:0000259" key="11">
    <source>
        <dbReference type="Pfam" id="PF01336"/>
    </source>
</evidence>
<dbReference type="InterPro" id="IPR004591">
    <property type="entry name" value="Rfa1"/>
</dbReference>
<keyword evidence="6 9" id="KW-0862">Zinc</keyword>
<feature type="compositionally biased region" description="Low complexity" evidence="10">
    <location>
        <begin position="125"/>
        <end position="158"/>
    </location>
</feature>
<feature type="domain" description="Replication factor A C-terminal" evidence="13">
    <location>
        <begin position="446"/>
        <end position="595"/>
    </location>
</feature>
<gene>
    <name evidence="15" type="ORF">PECAL_4P06070</name>
</gene>
<evidence type="ECO:0000259" key="12">
    <source>
        <dbReference type="Pfam" id="PF04057"/>
    </source>
</evidence>
<dbReference type="Proteomes" id="UP000789595">
    <property type="component" value="Unassembled WGS sequence"/>
</dbReference>
<dbReference type="FunFam" id="2.40.50.140:FF:000090">
    <property type="entry name" value="Replication protein A subunit"/>
    <property type="match status" value="1"/>
</dbReference>
<dbReference type="GO" id="GO:0008270">
    <property type="term" value="F:zinc ion binding"/>
    <property type="evidence" value="ECO:0007669"/>
    <property type="project" value="UniProtKB-KW"/>
</dbReference>
<dbReference type="InterPro" id="IPR013955">
    <property type="entry name" value="Rep_factor-A_C"/>
</dbReference>
<comment type="subcellular location">
    <subcellularLocation>
        <location evidence="1 9">Nucleus</location>
    </subcellularLocation>
</comment>
<dbReference type="OrthoDB" id="1751331at2759"/>
<keyword evidence="3 9" id="KW-0235">DNA replication</keyword>
<evidence type="ECO:0000313" key="15">
    <source>
        <dbReference type="EMBL" id="CAH0373413.1"/>
    </source>
</evidence>
<protein>
    <recommendedName>
        <fullName evidence="9">Replication protein A subunit</fullName>
    </recommendedName>
</protein>
<evidence type="ECO:0000256" key="1">
    <source>
        <dbReference type="ARBA" id="ARBA00004123"/>
    </source>
</evidence>
<evidence type="ECO:0000259" key="13">
    <source>
        <dbReference type="Pfam" id="PF08646"/>
    </source>
</evidence>
<dbReference type="GO" id="GO:0006281">
    <property type="term" value="P:DNA repair"/>
    <property type="evidence" value="ECO:0007669"/>
    <property type="project" value="InterPro"/>
</dbReference>
<keyword evidence="4 9" id="KW-0479">Metal-binding</keyword>
<dbReference type="EMBL" id="CAKKNE010000004">
    <property type="protein sequence ID" value="CAH0373413.1"/>
    <property type="molecule type" value="Genomic_DNA"/>
</dbReference>
<dbReference type="GO" id="GO:0006310">
    <property type="term" value="P:DNA recombination"/>
    <property type="evidence" value="ECO:0007669"/>
    <property type="project" value="InterPro"/>
</dbReference>
<dbReference type="InterPro" id="IPR031657">
    <property type="entry name" value="REPA_OB_2"/>
</dbReference>
<evidence type="ECO:0000256" key="10">
    <source>
        <dbReference type="SAM" id="MobiDB-lite"/>
    </source>
</evidence>
<dbReference type="InterPro" id="IPR007199">
    <property type="entry name" value="Rep_factor-A_N"/>
</dbReference>
<evidence type="ECO:0000256" key="3">
    <source>
        <dbReference type="ARBA" id="ARBA00022705"/>
    </source>
</evidence>
<dbReference type="NCBIfam" id="TIGR00617">
    <property type="entry name" value="rpa1"/>
    <property type="match status" value="1"/>
</dbReference>
<comment type="caution">
    <text evidence="15">The sequence shown here is derived from an EMBL/GenBank/DDBJ whole genome shotgun (WGS) entry which is preliminary data.</text>
</comment>
<dbReference type="CDD" id="cd04475">
    <property type="entry name" value="RPA1_DBD_B"/>
    <property type="match status" value="1"/>
</dbReference>
<dbReference type="InterPro" id="IPR012340">
    <property type="entry name" value="NA-bd_OB-fold"/>
</dbReference>
<evidence type="ECO:0000256" key="7">
    <source>
        <dbReference type="ARBA" id="ARBA00023125"/>
    </source>
</evidence>
<feature type="domain" description="Replication factor-A protein 1 N-terminal" evidence="12">
    <location>
        <begin position="4"/>
        <end position="101"/>
    </location>
</feature>
<accession>A0A8J2SMX7</accession>
<evidence type="ECO:0000256" key="8">
    <source>
        <dbReference type="ARBA" id="ARBA00023242"/>
    </source>
</evidence>
<keyword evidence="5 9" id="KW-0863">Zinc-finger</keyword>
<dbReference type="InterPro" id="IPR047192">
    <property type="entry name" value="Euk_RPA1_DBD_C"/>
</dbReference>
<dbReference type="Gene3D" id="2.40.50.140">
    <property type="entry name" value="Nucleic acid-binding proteins"/>
    <property type="match status" value="4"/>
</dbReference>
<dbReference type="PANTHER" id="PTHR47165">
    <property type="entry name" value="OS03G0429900 PROTEIN"/>
    <property type="match status" value="1"/>
</dbReference>
<dbReference type="Pfam" id="PF16900">
    <property type="entry name" value="REPA_OB_2"/>
    <property type="match status" value="1"/>
</dbReference>
<dbReference type="GO" id="GO:0006260">
    <property type="term" value="P:DNA replication"/>
    <property type="evidence" value="ECO:0007669"/>
    <property type="project" value="UniProtKB-KW"/>
</dbReference>
<dbReference type="CDD" id="cd04474">
    <property type="entry name" value="RPA1_DBD_A"/>
    <property type="match status" value="1"/>
</dbReference>
<name>A0A8J2SMX7_9STRA</name>
<evidence type="ECO:0000256" key="5">
    <source>
        <dbReference type="ARBA" id="ARBA00022771"/>
    </source>
</evidence>
<evidence type="ECO:0000256" key="4">
    <source>
        <dbReference type="ARBA" id="ARBA00022723"/>
    </source>
</evidence>
<reference evidence="15" key="1">
    <citation type="submission" date="2021-11" db="EMBL/GenBank/DDBJ databases">
        <authorList>
            <consortium name="Genoscope - CEA"/>
            <person name="William W."/>
        </authorList>
    </citation>
    <scope>NUCLEOTIDE SEQUENCE</scope>
</reference>
<dbReference type="Pfam" id="PF01336">
    <property type="entry name" value="tRNA_anti-codon"/>
    <property type="match status" value="1"/>
</dbReference>